<dbReference type="RefSeq" id="XP_041424713.1">
    <property type="nucleotide sequence ID" value="XM_041568779.1"/>
</dbReference>
<feature type="region of interest" description="Disordered" evidence="1">
    <location>
        <begin position="301"/>
        <end position="336"/>
    </location>
</feature>
<feature type="region of interest" description="Disordered" evidence="1">
    <location>
        <begin position="243"/>
        <end position="287"/>
    </location>
</feature>
<evidence type="ECO:0000313" key="3">
    <source>
        <dbReference type="RefSeq" id="XP_041424713.1"/>
    </source>
</evidence>
<feature type="compositionally biased region" description="Basic and acidic residues" evidence="1">
    <location>
        <begin position="326"/>
        <end position="336"/>
    </location>
</feature>
<feature type="compositionally biased region" description="Basic and acidic residues" evidence="1">
    <location>
        <begin position="77"/>
        <end position="93"/>
    </location>
</feature>
<feature type="region of interest" description="Disordered" evidence="1">
    <location>
        <begin position="43"/>
        <end position="205"/>
    </location>
</feature>
<dbReference type="Proteomes" id="UP000186698">
    <property type="component" value="Chromosome 7L"/>
</dbReference>
<dbReference type="GeneID" id="121395387"/>
<name>A0A8J1L5A5_XENLA</name>
<accession>A0A8J1L5A5</accession>
<proteinExistence type="predicted"/>
<feature type="compositionally biased region" description="Basic and acidic residues" evidence="1">
    <location>
        <begin position="121"/>
        <end position="148"/>
    </location>
</feature>
<evidence type="ECO:0000256" key="1">
    <source>
        <dbReference type="SAM" id="MobiDB-lite"/>
    </source>
</evidence>
<keyword evidence="2" id="KW-1185">Reference proteome</keyword>
<feature type="compositionally biased region" description="Acidic residues" evidence="1">
    <location>
        <begin position="43"/>
        <end position="52"/>
    </location>
</feature>
<organism evidence="2 3">
    <name type="scientific">Xenopus laevis</name>
    <name type="common">African clawed frog</name>
    <dbReference type="NCBI Taxonomy" id="8355"/>
    <lineage>
        <taxon>Eukaryota</taxon>
        <taxon>Metazoa</taxon>
        <taxon>Chordata</taxon>
        <taxon>Craniata</taxon>
        <taxon>Vertebrata</taxon>
        <taxon>Euteleostomi</taxon>
        <taxon>Amphibia</taxon>
        <taxon>Batrachia</taxon>
        <taxon>Anura</taxon>
        <taxon>Pipoidea</taxon>
        <taxon>Pipidae</taxon>
        <taxon>Xenopodinae</taxon>
        <taxon>Xenopus</taxon>
        <taxon>Xenopus</taxon>
    </lineage>
</organism>
<dbReference type="KEGG" id="xla:121395387"/>
<sequence>MMRQQKRMEYHLEEETVDFKDLDQAPVMRSWGSLMDLRDIEEVDEEPSEVEEKDNITLDQAPVMRSWGSLMDLQNGEEAKGIEPSAKDWRPKLDVPNSKVEEEENDKNSDQAPLMNSWRSRGGEKAERESSAKDKRPEMDLLDSKVKEEENDDKTDPASVRSSGSVKDLIQEKEQEVERDNIDMEKADVLPTKGNTDSTKSEDKGAVEKKTIILQNTTRLWKPKLRRPTFVFVKQNVMPTLKEGELERPTADTTKADNGPVNVTPRWKKDESRRPTANTTKADYGPVNRKRKMDNINIEERDGMPKTKDERGKMPKNMNERGGMPKKMDGRDEKAKRRKITFEDFPPKWKRERQHSWNHAPRNHTGRWKKDKQACVNNGFFTWNKPTIQVRIEMRPERCYQRKWSQPKGRTRFRPY</sequence>
<feature type="compositionally biased region" description="Basic and acidic residues" evidence="1">
    <location>
        <begin position="301"/>
        <end position="313"/>
    </location>
</feature>
<feature type="compositionally biased region" description="Basic and acidic residues" evidence="1">
    <location>
        <begin position="169"/>
        <end position="188"/>
    </location>
</feature>
<reference evidence="3" key="1">
    <citation type="submission" date="2025-08" db="UniProtKB">
        <authorList>
            <consortium name="RefSeq"/>
        </authorList>
    </citation>
    <scope>IDENTIFICATION</scope>
    <source>
        <strain evidence="3">J_2021</strain>
        <tissue evidence="3">Erythrocytes</tissue>
    </source>
</reference>
<gene>
    <name evidence="3" type="primary">LOC121395387</name>
</gene>
<protein>
    <submittedName>
        <fullName evidence="3">Uncharacterized protein LOC121395387</fullName>
    </submittedName>
</protein>
<dbReference type="AlphaFoldDB" id="A0A8J1L5A5"/>
<evidence type="ECO:0000313" key="2">
    <source>
        <dbReference type="Proteomes" id="UP000186698"/>
    </source>
</evidence>